<keyword evidence="2" id="KW-0694">RNA-binding</keyword>
<dbReference type="AlphaFoldDB" id="A0A1A9QF83"/>
<dbReference type="GO" id="GO:0003729">
    <property type="term" value="F:mRNA binding"/>
    <property type="evidence" value="ECO:0007669"/>
    <property type="project" value="UniProtKB-UniRule"/>
</dbReference>
<evidence type="ECO:0000256" key="2">
    <source>
        <dbReference type="ARBA" id="ARBA00022884"/>
    </source>
</evidence>
<dbReference type="NCBIfam" id="TIGR01009">
    <property type="entry name" value="rpsC_bact"/>
    <property type="match status" value="1"/>
</dbReference>
<comment type="function">
    <text evidence="5">Binds the lower part of the 30S subunit head. Binds mRNA in the 70S ribosome, positioning it for translation.</text>
</comment>
<evidence type="ECO:0000256" key="4">
    <source>
        <dbReference type="ARBA" id="ARBA00023274"/>
    </source>
</evidence>
<keyword evidence="4 5" id="KW-0687">Ribonucleoprotein</keyword>
<comment type="caution">
    <text evidence="7">The sequence shown here is derived from an EMBL/GenBank/DDBJ whole genome shotgun (WGS) entry which is preliminary data.</text>
</comment>
<dbReference type="RefSeq" id="WP_187150210.1">
    <property type="nucleotide sequence ID" value="NZ_LWUJ01000011.1"/>
</dbReference>
<dbReference type="InterPro" id="IPR057258">
    <property type="entry name" value="Ribosomal_uS3"/>
</dbReference>
<dbReference type="HAMAP" id="MF_01309_B">
    <property type="entry name" value="Ribosomal_uS3_B"/>
    <property type="match status" value="1"/>
</dbReference>
<dbReference type="SUPFAM" id="SSF54821">
    <property type="entry name" value="Ribosomal protein S3 C-terminal domain"/>
    <property type="match status" value="1"/>
</dbReference>
<dbReference type="CDD" id="cd02412">
    <property type="entry name" value="KH-II_30S_S3"/>
    <property type="match status" value="1"/>
</dbReference>
<proteinExistence type="inferred from homology"/>
<evidence type="ECO:0000256" key="1">
    <source>
        <dbReference type="ARBA" id="ARBA00010761"/>
    </source>
</evidence>
<dbReference type="GO" id="GO:0022627">
    <property type="term" value="C:cytosolic small ribosomal subunit"/>
    <property type="evidence" value="ECO:0007669"/>
    <property type="project" value="TreeGrafter"/>
</dbReference>
<evidence type="ECO:0000256" key="3">
    <source>
        <dbReference type="ARBA" id="ARBA00022980"/>
    </source>
</evidence>
<dbReference type="InterPro" id="IPR036419">
    <property type="entry name" value="Ribosomal_S3_C_sf"/>
</dbReference>
<comment type="similarity">
    <text evidence="1 5">Belongs to the universal ribosomal protein uS3 family.</text>
</comment>
<evidence type="ECO:0000256" key="5">
    <source>
        <dbReference type="HAMAP-Rule" id="MF_01309"/>
    </source>
</evidence>
<dbReference type="InterPro" id="IPR015946">
    <property type="entry name" value="KH_dom-like_a/b"/>
</dbReference>
<dbReference type="PANTHER" id="PTHR11760:SF19">
    <property type="entry name" value="SMALL RIBOSOMAL SUBUNIT PROTEIN US3C"/>
    <property type="match status" value="1"/>
</dbReference>
<name>A0A1A9QF83_9MOLU</name>
<protein>
    <recommendedName>
        <fullName evidence="5">Small ribosomal subunit protein uS3</fullName>
    </recommendedName>
</protein>
<feature type="domain" description="Small ribosomal subunit protein uS3 C-terminal" evidence="6">
    <location>
        <begin position="127"/>
        <end position="209"/>
    </location>
</feature>
<gene>
    <name evidence="5" type="primary">rpsC</name>
    <name evidence="7" type="ORF">A6V39_02955</name>
</gene>
<dbReference type="InterPro" id="IPR005704">
    <property type="entry name" value="Ribosomal_uS3_bac-typ"/>
</dbReference>
<keyword evidence="8" id="KW-1185">Reference proteome</keyword>
<dbReference type="InterPro" id="IPR001351">
    <property type="entry name" value="Ribosomal_uS3_C"/>
</dbReference>
<evidence type="ECO:0000313" key="8">
    <source>
        <dbReference type="Proteomes" id="UP000077623"/>
    </source>
</evidence>
<comment type="subunit">
    <text evidence="5">Part of the 30S ribosomal subunit. Forms a tight complex with proteins S10 and S14.</text>
</comment>
<dbReference type="Pfam" id="PF00189">
    <property type="entry name" value="Ribosomal_S3_C"/>
    <property type="match status" value="1"/>
</dbReference>
<evidence type="ECO:0000259" key="6">
    <source>
        <dbReference type="Pfam" id="PF00189"/>
    </source>
</evidence>
<dbReference type="GO" id="GO:0006412">
    <property type="term" value="P:translation"/>
    <property type="evidence" value="ECO:0007669"/>
    <property type="project" value="UniProtKB-UniRule"/>
</dbReference>
<dbReference type="EMBL" id="LWUJ01000011">
    <property type="protein sequence ID" value="OAL10369.1"/>
    <property type="molecule type" value="Genomic_DNA"/>
</dbReference>
<accession>A0A1A9QF83</accession>
<evidence type="ECO:0000313" key="7">
    <source>
        <dbReference type="EMBL" id="OAL10369.1"/>
    </source>
</evidence>
<dbReference type="SUPFAM" id="SSF54814">
    <property type="entry name" value="Prokaryotic type KH domain (KH-domain type II)"/>
    <property type="match status" value="1"/>
</dbReference>
<dbReference type="PANTHER" id="PTHR11760">
    <property type="entry name" value="30S/40S RIBOSOMAL PROTEIN S3"/>
    <property type="match status" value="1"/>
</dbReference>
<reference evidence="8" key="1">
    <citation type="submission" date="2016-04" db="EMBL/GenBank/DDBJ databases">
        <authorList>
            <person name="Quiroz-Castaneda R.E."/>
            <person name="Martinez-Ocampo F."/>
        </authorList>
    </citation>
    <scope>NUCLEOTIDE SEQUENCE [LARGE SCALE GENOMIC DNA]</scope>
    <source>
        <strain evidence="8">INIFAP01</strain>
    </source>
</reference>
<dbReference type="Gene3D" id="3.30.300.20">
    <property type="match status" value="1"/>
</dbReference>
<dbReference type="InterPro" id="IPR009019">
    <property type="entry name" value="KH_sf_prok-type"/>
</dbReference>
<dbReference type="Proteomes" id="UP000077623">
    <property type="component" value="Unassembled WGS sequence"/>
</dbReference>
<dbReference type="GO" id="GO:0003735">
    <property type="term" value="F:structural constituent of ribosome"/>
    <property type="evidence" value="ECO:0007669"/>
    <property type="project" value="InterPro"/>
</dbReference>
<sequence>MGQKVNPNSFRFGLNKNWLSRWNAPDKATCIKWILEDEKVRKLLKDRCRKAGVGLIEIERFNNLSEKLTVTIYLHLAQPALILTNDKELSTLNRELKRILGKNITIKLEIKELKNSAVSAEIIGAEIVDAIQNRIPHRITIRRIIKRAMSAGAQGVKVKLSGRINGVEIARSEVCADGSIPLSTLRADIDYSFQVAKRDYGVLGVKVWVNRGLYFGRHFVPLPPEPRAWKQKESKDNRYISTTY</sequence>
<organism evidence="7 8">
    <name type="scientific">Candidatus Mycoplasma haematobovis</name>
    <dbReference type="NCBI Taxonomy" id="432608"/>
    <lineage>
        <taxon>Bacteria</taxon>
        <taxon>Bacillati</taxon>
        <taxon>Mycoplasmatota</taxon>
        <taxon>Mollicutes</taxon>
        <taxon>Mycoplasmataceae</taxon>
        <taxon>Mycoplasma</taxon>
    </lineage>
</organism>
<dbReference type="STRING" id="432608.A6V39_02955"/>
<dbReference type="Gene3D" id="3.30.1140.32">
    <property type="entry name" value="Ribosomal protein S3, C-terminal domain"/>
    <property type="match status" value="1"/>
</dbReference>
<keyword evidence="3 5" id="KW-0689">Ribosomal protein</keyword>